<evidence type="ECO:0000313" key="15">
    <source>
        <dbReference type="EMBL" id="JAS32723.1"/>
    </source>
</evidence>
<evidence type="ECO:0000256" key="9">
    <source>
        <dbReference type="ARBA" id="ARBA00022679"/>
    </source>
</evidence>
<evidence type="ECO:0000256" key="11">
    <source>
        <dbReference type="ARBA" id="ARBA00022741"/>
    </source>
</evidence>
<keyword evidence="11" id="KW-0547">Nucleotide-binding</keyword>
<dbReference type="PANTHER" id="PTHR20884">
    <property type="entry name" value="GDP-D-GLUCOSE PHOSPHORYLASE 1"/>
    <property type="match status" value="1"/>
</dbReference>
<dbReference type="EC" id="2.7.7.78" evidence="5"/>
<dbReference type="InterPro" id="IPR026506">
    <property type="entry name" value="GDPGP"/>
</dbReference>
<dbReference type="GO" id="GO:0005737">
    <property type="term" value="C:cytoplasm"/>
    <property type="evidence" value="ECO:0007669"/>
    <property type="project" value="UniProtKB-SubCell"/>
</dbReference>
<proteinExistence type="inferred from homology"/>
<dbReference type="GO" id="GO:0016787">
    <property type="term" value="F:hydrolase activity"/>
    <property type="evidence" value="ECO:0007669"/>
    <property type="project" value="UniProtKB-KW"/>
</dbReference>
<gene>
    <name evidence="15" type="ORF">g.29997</name>
</gene>
<evidence type="ECO:0000256" key="6">
    <source>
        <dbReference type="ARBA" id="ARBA00018857"/>
    </source>
</evidence>
<evidence type="ECO:0000256" key="12">
    <source>
        <dbReference type="ARBA" id="ARBA00022801"/>
    </source>
</evidence>
<dbReference type="GO" id="GO:0080048">
    <property type="term" value="F:GDP-D-glucose phosphorylase activity"/>
    <property type="evidence" value="ECO:0007669"/>
    <property type="project" value="UniProtKB-EC"/>
</dbReference>
<evidence type="ECO:0000256" key="10">
    <source>
        <dbReference type="ARBA" id="ARBA00022695"/>
    </source>
</evidence>
<sequence>IDYIFYTHWDKNIGTSKFDENVIRCWKSKIDEGCFRYKLNITDSKVLPGKYKMFAQFNLDRAENRRQPQEVNNINQPFNEQQFNFTKMDEREIICELTNAERKSNGNYLVINVSPIEFGHCLYLPALYNCLPQIPTLDSLHNAIELILLSNTPAFRVGFNGLCAYCSLNHLHYHSYYLDRKMLLETINVDHLSGPCYILKEFPSKGFVFELKPGGDTETLSKYVYKLTNFLQNNEEPYNIYITRSIPIGQINDDGTRNTIRVYVWARKPTYGMKNLKVFHPALCELFGHLAIKSKDGYETITEEIVSDILQDITMEPFNRIVNQVKILFSN</sequence>
<keyword evidence="12" id="KW-0378">Hydrolase</keyword>
<dbReference type="GO" id="GO:0006006">
    <property type="term" value="P:glucose metabolic process"/>
    <property type="evidence" value="ECO:0007669"/>
    <property type="project" value="TreeGrafter"/>
</dbReference>
<dbReference type="Pfam" id="PF26217">
    <property type="entry name" value="GDPGP1_N"/>
    <property type="match status" value="1"/>
</dbReference>
<reference evidence="15" key="1">
    <citation type="submission" date="2015-12" db="EMBL/GenBank/DDBJ databases">
        <title>De novo transcriptome assembly of four potential Pierce s Disease insect vectors from Arizona vineyards.</title>
        <authorList>
            <person name="Tassone E.E."/>
        </authorList>
    </citation>
    <scope>NUCLEOTIDE SEQUENCE</scope>
</reference>
<comment type="catalytic activity">
    <reaction evidence="1">
        <text>GDP-alpha-D-glucose + phosphate = alpha-D-glucose 1-phosphate + GDP + H(+)</text>
        <dbReference type="Rhea" id="RHEA:30387"/>
        <dbReference type="ChEBI" id="CHEBI:15378"/>
        <dbReference type="ChEBI" id="CHEBI:43474"/>
        <dbReference type="ChEBI" id="CHEBI:58189"/>
        <dbReference type="ChEBI" id="CHEBI:58601"/>
        <dbReference type="ChEBI" id="CHEBI:62230"/>
        <dbReference type="EC" id="2.7.7.78"/>
    </reaction>
</comment>
<dbReference type="InterPro" id="IPR058865">
    <property type="entry name" value="GDPGP1_C"/>
</dbReference>
<dbReference type="PANTHER" id="PTHR20884:SF8">
    <property type="entry name" value="GDP-D-GLUCOSE PHOSPHORYLASE 1"/>
    <property type="match status" value="1"/>
</dbReference>
<evidence type="ECO:0000256" key="8">
    <source>
        <dbReference type="ARBA" id="ARBA00022658"/>
    </source>
</evidence>
<comment type="similarity">
    <text evidence="4">Belongs to the GDPGP1 family.</text>
</comment>
<evidence type="ECO:0000256" key="2">
    <source>
        <dbReference type="ARBA" id="ARBA00003049"/>
    </source>
</evidence>
<evidence type="ECO:0000256" key="1">
    <source>
        <dbReference type="ARBA" id="ARBA00000063"/>
    </source>
</evidence>
<dbReference type="InterPro" id="IPR058866">
    <property type="entry name" value="GDPGP1_N"/>
</dbReference>
<evidence type="ECO:0000256" key="5">
    <source>
        <dbReference type="ARBA" id="ARBA00012507"/>
    </source>
</evidence>
<name>A0A1B6E461_9HEMI</name>
<evidence type="ECO:0000259" key="13">
    <source>
        <dbReference type="Pfam" id="PF26216"/>
    </source>
</evidence>
<evidence type="ECO:0000256" key="3">
    <source>
        <dbReference type="ARBA" id="ARBA00004496"/>
    </source>
</evidence>
<feature type="domain" description="GDPGP1-like N-terminal" evidence="14">
    <location>
        <begin position="17"/>
        <end position="176"/>
    </location>
</feature>
<keyword evidence="7" id="KW-0963">Cytoplasm</keyword>
<dbReference type="GO" id="GO:0000166">
    <property type="term" value="F:nucleotide binding"/>
    <property type="evidence" value="ECO:0007669"/>
    <property type="project" value="UniProtKB-KW"/>
</dbReference>
<evidence type="ECO:0000259" key="14">
    <source>
        <dbReference type="Pfam" id="PF26217"/>
    </source>
</evidence>
<dbReference type="Pfam" id="PF26216">
    <property type="entry name" value="GDPGP1_C"/>
    <property type="match status" value="1"/>
</dbReference>
<protein>
    <recommendedName>
        <fullName evidence="6">GDP-D-glucose phosphorylase 1</fullName>
        <ecNumber evidence="5">2.7.7.78</ecNumber>
    </recommendedName>
</protein>
<accession>A0A1B6E461</accession>
<keyword evidence="8" id="KW-0344">Guanine-nucleotide releasing factor</keyword>
<evidence type="ECO:0000256" key="7">
    <source>
        <dbReference type="ARBA" id="ARBA00022490"/>
    </source>
</evidence>
<comment type="subcellular location">
    <subcellularLocation>
        <location evidence="3">Cytoplasm</location>
    </subcellularLocation>
</comment>
<dbReference type="AlphaFoldDB" id="A0A1B6E461"/>
<organism evidence="15">
    <name type="scientific">Clastoptera arizonana</name>
    <name type="common">Arizona spittle bug</name>
    <dbReference type="NCBI Taxonomy" id="38151"/>
    <lineage>
        <taxon>Eukaryota</taxon>
        <taxon>Metazoa</taxon>
        <taxon>Ecdysozoa</taxon>
        <taxon>Arthropoda</taxon>
        <taxon>Hexapoda</taxon>
        <taxon>Insecta</taxon>
        <taxon>Pterygota</taxon>
        <taxon>Neoptera</taxon>
        <taxon>Paraneoptera</taxon>
        <taxon>Hemiptera</taxon>
        <taxon>Auchenorrhyncha</taxon>
        <taxon>Cercopoidea</taxon>
        <taxon>Clastopteridae</taxon>
        <taxon>Clastoptera</taxon>
    </lineage>
</organism>
<keyword evidence="10" id="KW-0548">Nucleotidyltransferase</keyword>
<feature type="non-terminal residue" evidence="15">
    <location>
        <position position="1"/>
    </location>
</feature>
<dbReference type="GO" id="GO:0005085">
    <property type="term" value="F:guanyl-nucleotide exchange factor activity"/>
    <property type="evidence" value="ECO:0007669"/>
    <property type="project" value="UniProtKB-KW"/>
</dbReference>
<keyword evidence="9" id="KW-0808">Transferase</keyword>
<dbReference type="EMBL" id="GEDC01004575">
    <property type="protein sequence ID" value="JAS32723.1"/>
    <property type="molecule type" value="Transcribed_RNA"/>
</dbReference>
<feature type="domain" description="GDPGP1-like C-terminal" evidence="13">
    <location>
        <begin position="197"/>
        <end position="316"/>
    </location>
</feature>
<comment type="function">
    <text evidence="2">Specific and highly efficient GDP-D-glucose phosphorylase regulating the levels of GDP-D-glucose in cells.</text>
</comment>
<evidence type="ECO:0000256" key="4">
    <source>
        <dbReference type="ARBA" id="ARBA00006451"/>
    </source>
</evidence>